<dbReference type="Pfam" id="PF00155">
    <property type="entry name" value="Aminotran_1_2"/>
    <property type="match status" value="1"/>
</dbReference>
<dbReference type="GO" id="GO:0030170">
    <property type="term" value="F:pyridoxal phosphate binding"/>
    <property type="evidence" value="ECO:0007669"/>
    <property type="project" value="InterPro"/>
</dbReference>
<reference evidence="8 9" key="1">
    <citation type="submission" date="2017-05" db="EMBL/GenBank/DDBJ databases">
        <title>Vagococcus spp. assemblies.</title>
        <authorList>
            <person name="Gulvik C.A."/>
        </authorList>
    </citation>
    <scope>NUCLEOTIDE SEQUENCE [LARGE SCALE GENOMIC DNA]</scope>
    <source>
        <strain evidence="8 9">CCUG 51432</strain>
    </source>
</reference>
<dbReference type="GO" id="GO:0003677">
    <property type="term" value="F:DNA binding"/>
    <property type="evidence" value="ECO:0007669"/>
    <property type="project" value="UniProtKB-KW"/>
</dbReference>
<name>A0A430ARS7_9ENTE</name>
<evidence type="ECO:0000313" key="9">
    <source>
        <dbReference type="Proteomes" id="UP000287605"/>
    </source>
</evidence>
<dbReference type="InterPro" id="IPR004839">
    <property type="entry name" value="Aminotransferase_I/II_large"/>
</dbReference>
<dbReference type="InterPro" id="IPR036388">
    <property type="entry name" value="WH-like_DNA-bd_sf"/>
</dbReference>
<feature type="domain" description="HTH gntR-type" evidence="7">
    <location>
        <begin position="10"/>
        <end position="78"/>
    </location>
</feature>
<dbReference type="EMBL" id="NGKA01000013">
    <property type="protein sequence ID" value="RSU10761.1"/>
    <property type="molecule type" value="Genomic_DNA"/>
</dbReference>
<comment type="similarity">
    <text evidence="1">In the C-terminal section; belongs to the class-I pyridoxal-phosphate-dependent aminotransferase family.</text>
</comment>
<keyword evidence="2" id="KW-0808">Transferase</keyword>
<dbReference type="CDD" id="cd07377">
    <property type="entry name" value="WHTH_GntR"/>
    <property type="match status" value="1"/>
</dbReference>
<keyword evidence="4" id="KW-0805">Transcription regulation</keyword>
<dbReference type="InterPro" id="IPR051446">
    <property type="entry name" value="HTH_trans_reg/aminotransferase"/>
</dbReference>
<evidence type="ECO:0000256" key="5">
    <source>
        <dbReference type="ARBA" id="ARBA00023125"/>
    </source>
</evidence>
<evidence type="ECO:0000259" key="7">
    <source>
        <dbReference type="PROSITE" id="PS50949"/>
    </source>
</evidence>
<comment type="caution">
    <text evidence="8">The sequence shown here is derived from an EMBL/GenBank/DDBJ whole genome shotgun (WGS) entry which is preliminary data.</text>
</comment>
<dbReference type="Gene3D" id="3.40.640.10">
    <property type="entry name" value="Type I PLP-dependent aspartate aminotransferase-like (Major domain)"/>
    <property type="match status" value="1"/>
</dbReference>
<dbReference type="CDD" id="cd00609">
    <property type="entry name" value="AAT_like"/>
    <property type="match status" value="1"/>
</dbReference>
<dbReference type="PRINTS" id="PR00035">
    <property type="entry name" value="HTHGNTR"/>
</dbReference>
<accession>A0A430ARS7</accession>
<dbReference type="SMART" id="SM00345">
    <property type="entry name" value="HTH_GNTR"/>
    <property type="match status" value="1"/>
</dbReference>
<dbReference type="InterPro" id="IPR000524">
    <property type="entry name" value="Tscrpt_reg_HTH_GntR"/>
</dbReference>
<dbReference type="AlphaFoldDB" id="A0A430ARS7"/>
<keyword evidence="5" id="KW-0238">DNA-binding</keyword>
<keyword evidence="6" id="KW-0804">Transcription</keyword>
<dbReference type="PANTHER" id="PTHR46577">
    <property type="entry name" value="HTH-TYPE TRANSCRIPTIONAL REGULATORY PROTEIN GABR"/>
    <property type="match status" value="1"/>
</dbReference>
<dbReference type="SUPFAM" id="SSF46785">
    <property type="entry name" value="Winged helix' DNA-binding domain"/>
    <property type="match status" value="1"/>
</dbReference>
<dbReference type="OrthoDB" id="9802328at2"/>
<dbReference type="RefSeq" id="WP_126809447.1">
    <property type="nucleotide sequence ID" value="NZ_NGKA01000013.1"/>
</dbReference>
<evidence type="ECO:0000256" key="2">
    <source>
        <dbReference type="ARBA" id="ARBA00022576"/>
    </source>
</evidence>
<keyword evidence="3" id="KW-0663">Pyridoxal phosphate</keyword>
<dbReference type="PROSITE" id="PS50949">
    <property type="entry name" value="HTH_GNTR"/>
    <property type="match status" value="1"/>
</dbReference>
<keyword evidence="2" id="KW-0032">Aminotransferase</keyword>
<evidence type="ECO:0000256" key="6">
    <source>
        <dbReference type="ARBA" id="ARBA00023163"/>
    </source>
</evidence>
<proteinExistence type="inferred from homology"/>
<keyword evidence="9" id="KW-1185">Reference proteome</keyword>
<evidence type="ECO:0000256" key="1">
    <source>
        <dbReference type="ARBA" id="ARBA00005384"/>
    </source>
</evidence>
<dbReference type="InterPro" id="IPR036390">
    <property type="entry name" value="WH_DNA-bd_sf"/>
</dbReference>
<dbReference type="GO" id="GO:0003700">
    <property type="term" value="F:DNA-binding transcription factor activity"/>
    <property type="evidence" value="ECO:0007669"/>
    <property type="project" value="InterPro"/>
</dbReference>
<dbReference type="PANTHER" id="PTHR46577:SF2">
    <property type="entry name" value="TRANSCRIPTIONAL REGULATORY PROTEIN"/>
    <property type="match status" value="1"/>
</dbReference>
<evidence type="ECO:0000256" key="3">
    <source>
        <dbReference type="ARBA" id="ARBA00022898"/>
    </source>
</evidence>
<dbReference type="SUPFAM" id="SSF53383">
    <property type="entry name" value="PLP-dependent transferases"/>
    <property type="match status" value="1"/>
</dbReference>
<protein>
    <recommendedName>
        <fullName evidence="7">HTH gntR-type domain-containing protein</fullName>
    </recommendedName>
</protein>
<sequence length="487" mass="56268">MWQIDHKSQQSLYQQIVQLVESKATTGELLPGEKLPSERELAKKLKVNRSTIVRAFDELASRGIIIRKRGSGTIINDGEWDIQIFEGINWRHYLQKETLSTEGTFREEIYSRLAEKNNHVIDGYSSELPIELIPELKIPSMNWRDILEEDLHQENLGYIELRKSLQHLMAQEFSYQMLLDEILITEGAQQAIFYIIHALLKKDDIVAIETPSFFYSLPVFSNAGVKTVGVPVDREGIQLKVLEKKFQQFPVKMLFVNPSYQNPTGTSLTLEKRKELVALCKKYQVAIVEDDVFGFLKFSGTKSVPRLKELSEENVIYIGSLTKILGSTIQIGWVNAPKRVLEQMIKVRERWEFSLSIFPQMLATMGLKDQSFTTQLSHLRDVLEKRKKLLVSLLTKELSEEFSFYVPEGGYYIWLTLLQPELSTSDWKALLETELLVMPSFLLGKDKQSMRINYARLSEEDCYRVVEILKQLCVTWRSKNEGVITIK</sequence>
<dbReference type="Gene3D" id="1.10.10.10">
    <property type="entry name" value="Winged helix-like DNA-binding domain superfamily/Winged helix DNA-binding domain"/>
    <property type="match status" value="1"/>
</dbReference>
<dbReference type="Pfam" id="PF00392">
    <property type="entry name" value="GntR"/>
    <property type="match status" value="1"/>
</dbReference>
<dbReference type="Gene3D" id="3.90.1150.10">
    <property type="entry name" value="Aspartate Aminotransferase, domain 1"/>
    <property type="match status" value="1"/>
</dbReference>
<dbReference type="InterPro" id="IPR015422">
    <property type="entry name" value="PyrdxlP-dep_Trfase_small"/>
</dbReference>
<evidence type="ECO:0000256" key="4">
    <source>
        <dbReference type="ARBA" id="ARBA00023015"/>
    </source>
</evidence>
<gene>
    <name evidence="8" type="ORF">CBF29_09260</name>
</gene>
<evidence type="ECO:0000313" key="8">
    <source>
        <dbReference type="EMBL" id="RSU10761.1"/>
    </source>
</evidence>
<dbReference type="Proteomes" id="UP000287605">
    <property type="component" value="Unassembled WGS sequence"/>
</dbReference>
<dbReference type="InterPro" id="IPR015421">
    <property type="entry name" value="PyrdxlP-dep_Trfase_major"/>
</dbReference>
<organism evidence="8 9">
    <name type="scientific">Vagococcus elongatus</name>
    <dbReference type="NCBI Taxonomy" id="180344"/>
    <lineage>
        <taxon>Bacteria</taxon>
        <taxon>Bacillati</taxon>
        <taxon>Bacillota</taxon>
        <taxon>Bacilli</taxon>
        <taxon>Lactobacillales</taxon>
        <taxon>Enterococcaceae</taxon>
        <taxon>Vagococcus</taxon>
    </lineage>
</organism>
<dbReference type="GO" id="GO:0008483">
    <property type="term" value="F:transaminase activity"/>
    <property type="evidence" value="ECO:0007669"/>
    <property type="project" value="UniProtKB-KW"/>
</dbReference>
<dbReference type="InterPro" id="IPR015424">
    <property type="entry name" value="PyrdxlP-dep_Trfase"/>
</dbReference>